<dbReference type="OrthoDB" id="3687641at2759"/>
<evidence type="ECO:0000256" key="2">
    <source>
        <dbReference type="ARBA" id="ARBA00023002"/>
    </source>
</evidence>
<protein>
    <recommendedName>
        <fullName evidence="6">Oxidase ustYa</fullName>
    </recommendedName>
</protein>
<dbReference type="EMBL" id="KV419403">
    <property type="protein sequence ID" value="KZS94771.1"/>
    <property type="molecule type" value="Genomic_DNA"/>
</dbReference>
<keyword evidence="2" id="KW-0560">Oxidoreductase</keyword>
<keyword evidence="5" id="KW-1185">Reference proteome</keyword>
<evidence type="ECO:0000313" key="4">
    <source>
        <dbReference type="EMBL" id="KZS94771.1"/>
    </source>
</evidence>
<dbReference type="GO" id="GO:0016491">
    <property type="term" value="F:oxidoreductase activity"/>
    <property type="evidence" value="ECO:0007669"/>
    <property type="project" value="UniProtKB-KW"/>
</dbReference>
<dbReference type="GO" id="GO:0043386">
    <property type="term" value="P:mycotoxin biosynthetic process"/>
    <property type="evidence" value="ECO:0007669"/>
    <property type="project" value="InterPro"/>
</dbReference>
<accession>A0A164W654</accession>
<dbReference type="Proteomes" id="UP000076722">
    <property type="component" value="Unassembled WGS sequence"/>
</dbReference>
<gene>
    <name evidence="4" type="ORF">SISNIDRAFT_484302</name>
</gene>
<dbReference type="STRING" id="1314777.A0A164W654"/>
<organism evidence="4 5">
    <name type="scientific">Sistotremastrum niveocremeum HHB9708</name>
    <dbReference type="NCBI Taxonomy" id="1314777"/>
    <lineage>
        <taxon>Eukaryota</taxon>
        <taxon>Fungi</taxon>
        <taxon>Dikarya</taxon>
        <taxon>Basidiomycota</taxon>
        <taxon>Agaricomycotina</taxon>
        <taxon>Agaricomycetes</taxon>
        <taxon>Sistotremastrales</taxon>
        <taxon>Sistotremastraceae</taxon>
        <taxon>Sertulicium</taxon>
        <taxon>Sertulicium niveocremeum</taxon>
    </lineage>
</organism>
<dbReference type="AlphaFoldDB" id="A0A164W654"/>
<comment type="pathway">
    <text evidence="1">Mycotoxin biosynthesis.</text>
</comment>
<evidence type="ECO:0000313" key="5">
    <source>
        <dbReference type="Proteomes" id="UP000076722"/>
    </source>
</evidence>
<dbReference type="PANTHER" id="PTHR33365">
    <property type="entry name" value="YALI0B05434P"/>
    <property type="match status" value="1"/>
</dbReference>
<reference evidence="4 5" key="1">
    <citation type="journal article" date="2016" name="Mol. Biol. Evol.">
        <title>Comparative Genomics of Early-Diverging Mushroom-Forming Fungi Provides Insights into the Origins of Lignocellulose Decay Capabilities.</title>
        <authorList>
            <person name="Nagy L.G."/>
            <person name="Riley R."/>
            <person name="Tritt A."/>
            <person name="Adam C."/>
            <person name="Daum C."/>
            <person name="Floudas D."/>
            <person name="Sun H."/>
            <person name="Yadav J.S."/>
            <person name="Pangilinan J."/>
            <person name="Larsson K.H."/>
            <person name="Matsuura K."/>
            <person name="Barry K."/>
            <person name="Labutti K."/>
            <person name="Kuo R."/>
            <person name="Ohm R.A."/>
            <person name="Bhattacharya S.S."/>
            <person name="Shirouzu T."/>
            <person name="Yoshinaga Y."/>
            <person name="Martin F.M."/>
            <person name="Grigoriev I.V."/>
            <person name="Hibbett D.S."/>
        </authorList>
    </citation>
    <scope>NUCLEOTIDE SEQUENCE [LARGE SCALE GENOMIC DNA]</scope>
    <source>
        <strain evidence="4 5">HHB9708</strain>
    </source>
</reference>
<name>A0A164W654_9AGAM</name>
<sequence length="203" mass="23014">MNERARNLYIAAALALVLNVVAVFHNLRLISASQNTESPRIYSYQGDDYPQELPIEIATVALKFDDTPHYRLNTSESMGEYMSMIGPYKGFIRPVIPNDDPNDKTIRVSERLFGISMFHQLHCLDKIRSVLVSGSNPRHAQHCMNYLRQSVLCRADTMLDPEFKDGVAGGVGAVHVCRDWSAVYAYAQDNWELWGRKKHNAVV</sequence>
<evidence type="ECO:0008006" key="6">
    <source>
        <dbReference type="Google" id="ProtNLM"/>
    </source>
</evidence>
<comment type="similarity">
    <text evidence="3">Belongs to the ustYa family.</text>
</comment>
<evidence type="ECO:0000256" key="1">
    <source>
        <dbReference type="ARBA" id="ARBA00004685"/>
    </source>
</evidence>
<dbReference type="Pfam" id="PF11807">
    <property type="entry name" value="UstYa"/>
    <property type="match status" value="1"/>
</dbReference>
<evidence type="ECO:0000256" key="3">
    <source>
        <dbReference type="ARBA" id="ARBA00035112"/>
    </source>
</evidence>
<dbReference type="PANTHER" id="PTHR33365:SF11">
    <property type="entry name" value="TAT PATHWAY SIGNAL SEQUENCE"/>
    <property type="match status" value="1"/>
</dbReference>
<proteinExistence type="inferred from homology"/>
<dbReference type="InterPro" id="IPR021765">
    <property type="entry name" value="UstYa-like"/>
</dbReference>